<dbReference type="AlphaFoldDB" id="A0A6C0DAN8"/>
<evidence type="ECO:0000313" key="1">
    <source>
        <dbReference type="EMBL" id="QHT12999.1"/>
    </source>
</evidence>
<reference evidence="1" key="1">
    <citation type="journal article" date="2020" name="Nature">
        <title>Giant virus diversity and host interactions through global metagenomics.</title>
        <authorList>
            <person name="Schulz F."/>
            <person name="Roux S."/>
            <person name="Paez-Espino D."/>
            <person name="Jungbluth S."/>
            <person name="Walsh D.A."/>
            <person name="Denef V.J."/>
            <person name="McMahon K.D."/>
            <person name="Konstantinidis K.T."/>
            <person name="Eloe-Fadrosh E.A."/>
            <person name="Kyrpides N.C."/>
            <person name="Woyke T."/>
        </authorList>
    </citation>
    <scope>NUCLEOTIDE SEQUENCE</scope>
    <source>
        <strain evidence="1">GVMAG-M-3300023174-130</strain>
    </source>
</reference>
<dbReference type="EMBL" id="MN739555">
    <property type="protein sequence ID" value="QHT12999.1"/>
    <property type="molecule type" value="Genomic_DNA"/>
</dbReference>
<accession>A0A6C0DAN8</accession>
<organism evidence="1">
    <name type="scientific">viral metagenome</name>
    <dbReference type="NCBI Taxonomy" id="1070528"/>
    <lineage>
        <taxon>unclassified sequences</taxon>
        <taxon>metagenomes</taxon>
        <taxon>organismal metagenomes</taxon>
    </lineage>
</organism>
<proteinExistence type="predicted"/>
<name>A0A6C0DAN8_9ZZZZ</name>
<sequence length="119" mass="13470">MPFIKSYNGAMQILSSIGKGTCKDSCKTIWIRNLKYALKTKTNPLGLNKTQRKNMTEKIKSVSGKNAINNHSKTLKKYKNRKSPPYPANENCNKTMVGNDGNKYISKPNKNNICSWKKV</sequence>
<protein>
    <submittedName>
        <fullName evidence="1">Uncharacterized protein</fullName>
    </submittedName>
</protein>